<feature type="coiled-coil region" evidence="6">
    <location>
        <begin position="41"/>
        <end position="68"/>
    </location>
</feature>
<evidence type="ECO:0000256" key="2">
    <source>
        <dbReference type="ARBA" id="ARBA00023015"/>
    </source>
</evidence>
<evidence type="ECO:0000256" key="5">
    <source>
        <dbReference type="ARBA" id="ARBA00023242"/>
    </source>
</evidence>
<evidence type="ECO:0000256" key="4">
    <source>
        <dbReference type="ARBA" id="ARBA00023163"/>
    </source>
</evidence>
<dbReference type="Proteomes" id="UP000094285">
    <property type="component" value="Unassembled WGS sequence"/>
</dbReference>
<dbReference type="GeneID" id="30982803"/>
<dbReference type="InterPro" id="IPR036864">
    <property type="entry name" value="Zn2-C6_fun-type_DNA-bd_sf"/>
</dbReference>
<keyword evidence="1" id="KW-0479">Metal-binding</keyword>
<evidence type="ECO:0000256" key="7">
    <source>
        <dbReference type="SAM" id="Phobius"/>
    </source>
</evidence>
<feature type="transmembrane region" description="Helical" evidence="7">
    <location>
        <begin position="548"/>
        <end position="572"/>
    </location>
</feature>
<feature type="non-terminal residue" evidence="9">
    <location>
        <position position="1"/>
    </location>
</feature>
<keyword evidence="7" id="KW-0812">Transmembrane</keyword>
<feature type="non-terminal residue" evidence="9">
    <location>
        <position position="677"/>
    </location>
</feature>
<keyword evidence="10" id="KW-1185">Reference proteome</keyword>
<keyword evidence="5" id="KW-0539">Nucleus</keyword>
<dbReference type="PANTHER" id="PTHR47424:SF3">
    <property type="entry name" value="REGULATORY PROTEIN GAL4"/>
    <property type="match status" value="1"/>
</dbReference>
<organism evidence="9 10">
    <name type="scientific">Suhomyces tanzawaensis NRRL Y-17324</name>
    <dbReference type="NCBI Taxonomy" id="984487"/>
    <lineage>
        <taxon>Eukaryota</taxon>
        <taxon>Fungi</taxon>
        <taxon>Dikarya</taxon>
        <taxon>Ascomycota</taxon>
        <taxon>Saccharomycotina</taxon>
        <taxon>Pichiomycetes</taxon>
        <taxon>Debaryomycetaceae</taxon>
        <taxon>Suhomyces</taxon>
    </lineage>
</organism>
<evidence type="ECO:0000256" key="3">
    <source>
        <dbReference type="ARBA" id="ARBA00023125"/>
    </source>
</evidence>
<dbReference type="GO" id="GO:0008270">
    <property type="term" value="F:zinc ion binding"/>
    <property type="evidence" value="ECO:0007669"/>
    <property type="project" value="InterPro"/>
</dbReference>
<dbReference type="OrthoDB" id="3266505at2759"/>
<evidence type="ECO:0000256" key="1">
    <source>
        <dbReference type="ARBA" id="ARBA00022723"/>
    </source>
</evidence>
<dbReference type="InterPro" id="IPR007219">
    <property type="entry name" value="XnlR_reg_dom"/>
</dbReference>
<keyword evidence="7" id="KW-1133">Transmembrane helix</keyword>
<evidence type="ECO:0000313" key="10">
    <source>
        <dbReference type="Proteomes" id="UP000094285"/>
    </source>
</evidence>
<name>A0A1E4SNT8_9ASCO</name>
<dbReference type="PROSITE" id="PS50048">
    <property type="entry name" value="ZN2_CY6_FUNGAL_2"/>
    <property type="match status" value="1"/>
</dbReference>
<feature type="domain" description="Zn(2)-C6 fungal-type" evidence="8">
    <location>
        <begin position="5"/>
        <end position="34"/>
    </location>
</feature>
<keyword evidence="7" id="KW-0472">Membrane</keyword>
<reference evidence="10" key="1">
    <citation type="submission" date="2016-05" db="EMBL/GenBank/DDBJ databases">
        <title>Comparative genomics of biotechnologically important yeasts.</title>
        <authorList>
            <consortium name="DOE Joint Genome Institute"/>
            <person name="Riley R."/>
            <person name="Haridas S."/>
            <person name="Wolfe K.H."/>
            <person name="Lopes M.R."/>
            <person name="Hittinger C.T."/>
            <person name="Goker M."/>
            <person name="Salamov A."/>
            <person name="Wisecaver J."/>
            <person name="Long T.M."/>
            <person name="Aerts A.L."/>
            <person name="Barry K."/>
            <person name="Choi C."/>
            <person name="Clum A."/>
            <person name="Coughlan A.Y."/>
            <person name="Deshpande S."/>
            <person name="Douglass A.P."/>
            <person name="Hanson S.J."/>
            <person name="Klenk H.-P."/>
            <person name="Labutti K."/>
            <person name="Lapidus A."/>
            <person name="Lindquist E."/>
            <person name="Lipzen A."/>
            <person name="Meier-Kolthoff J.P."/>
            <person name="Ohm R.A."/>
            <person name="Otillar R.P."/>
            <person name="Pangilinan J."/>
            <person name="Peng Y."/>
            <person name="Rokas A."/>
            <person name="Rosa C.A."/>
            <person name="Scheuner C."/>
            <person name="Sibirny A.A."/>
            <person name="Slot J.C."/>
            <person name="Stielow J.B."/>
            <person name="Sun H."/>
            <person name="Kurtzman C.P."/>
            <person name="Blackwell M."/>
            <person name="Grigoriev I.V."/>
            <person name="Jeffries T.W."/>
        </authorList>
    </citation>
    <scope>NUCLEOTIDE SEQUENCE [LARGE SCALE GENOMIC DNA]</scope>
    <source>
        <strain evidence="10">NRRL Y-17324</strain>
    </source>
</reference>
<dbReference type="CDD" id="cd00067">
    <property type="entry name" value="GAL4"/>
    <property type="match status" value="1"/>
</dbReference>
<dbReference type="InterPro" id="IPR001138">
    <property type="entry name" value="Zn2Cys6_DnaBD"/>
</dbReference>
<dbReference type="SMART" id="SM00066">
    <property type="entry name" value="GAL4"/>
    <property type="match status" value="1"/>
</dbReference>
<keyword evidence="3" id="KW-0238">DNA-binding</keyword>
<sequence length="677" mass="78449">RTKLACVRCRRRKTKCSGSIPCSTCISGGHECVFYKKPRVIKVLDSEIQVYQDRIEELERELEMAKSPSGSSATSSDTIDRLNLSIWLGSASSELICWNLKQFKISSSDPSKSSEEIIISPNFSSFNEETTYDGLFRVENLLNSDEVREILEPLNYLKFLELFDNVVTFINAGYLIVDPDEFIRKGLEYFDFSSPQQQLRMDLVDFEDEGKRFFLLKMVTILALGEIYGTDSYVGIKKPNKWPSLPGSDYFRVVIKYMPSSFSLITFCSQPLGRSFEIIEMFGLSSLYLRIIDKKNAAVLFTLNALQLCISLNLHKEKHLRSPVVSEKSTRSINKIWWSSFCLNQFFSSRIAQPLLLSLKEIRTYNNERPSSGTQSPVMEKDKLMHTIISKYNFSSLSSMKYYVELAKISDRITHELYCVKLPFNNKDFLQSILNIIESLVQWVNDLPYHLKLKLPMIIKDNALTNRLICSLHLNYLHHIYLSSIPVLLNFVRMKIFNYYKFKRLILNPIMLNEMPKNISNLMHMLIKSCQLTTNIFMTLYRQRYLRVFGFTDLDFLFSCSLVFLICLILGVDKDKYFAFDEYLEISMNIMYEMNMGGNLVAKGKLNQILDLLREIEDLQPELQFGFQPINGTGGFNYITNDQLYGLTDNTDLTDLRIADEDVEFMNQILQGYDSRL</sequence>
<dbReference type="GO" id="GO:0006351">
    <property type="term" value="P:DNA-templated transcription"/>
    <property type="evidence" value="ECO:0007669"/>
    <property type="project" value="InterPro"/>
</dbReference>
<protein>
    <recommendedName>
        <fullName evidence="8">Zn(2)-C6 fungal-type domain-containing protein</fullName>
    </recommendedName>
</protein>
<dbReference type="GO" id="GO:0000435">
    <property type="term" value="P:positive regulation of transcription from RNA polymerase II promoter by galactose"/>
    <property type="evidence" value="ECO:0007669"/>
    <property type="project" value="TreeGrafter"/>
</dbReference>
<dbReference type="RefSeq" id="XP_020066278.1">
    <property type="nucleotide sequence ID" value="XM_020208666.1"/>
</dbReference>
<dbReference type="PROSITE" id="PS00463">
    <property type="entry name" value="ZN2_CY6_FUNGAL_1"/>
    <property type="match status" value="1"/>
</dbReference>
<dbReference type="SUPFAM" id="SSF57701">
    <property type="entry name" value="Zn2/Cys6 DNA-binding domain"/>
    <property type="match status" value="1"/>
</dbReference>
<dbReference type="PANTHER" id="PTHR47424">
    <property type="entry name" value="REGULATORY PROTEIN GAL4"/>
    <property type="match status" value="1"/>
</dbReference>
<dbReference type="GO" id="GO:0000981">
    <property type="term" value="F:DNA-binding transcription factor activity, RNA polymerase II-specific"/>
    <property type="evidence" value="ECO:0007669"/>
    <property type="project" value="InterPro"/>
</dbReference>
<keyword evidence="6" id="KW-0175">Coiled coil</keyword>
<dbReference type="GO" id="GO:0005634">
    <property type="term" value="C:nucleus"/>
    <property type="evidence" value="ECO:0007669"/>
    <property type="project" value="TreeGrafter"/>
</dbReference>
<keyword evidence="4" id="KW-0804">Transcription</keyword>
<proteinExistence type="predicted"/>
<dbReference type="STRING" id="984487.A0A1E4SNT8"/>
<dbReference type="Pfam" id="PF00172">
    <property type="entry name" value="Zn_clus"/>
    <property type="match status" value="1"/>
</dbReference>
<evidence type="ECO:0000256" key="6">
    <source>
        <dbReference type="SAM" id="Coils"/>
    </source>
</evidence>
<evidence type="ECO:0000313" key="9">
    <source>
        <dbReference type="EMBL" id="ODV81156.1"/>
    </source>
</evidence>
<dbReference type="Gene3D" id="4.10.240.10">
    <property type="entry name" value="Zn(2)-C6 fungal-type DNA-binding domain"/>
    <property type="match status" value="1"/>
</dbReference>
<keyword evidence="2" id="KW-0805">Transcription regulation</keyword>
<accession>A0A1E4SNT8</accession>
<evidence type="ECO:0000259" key="8">
    <source>
        <dbReference type="PROSITE" id="PS50048"/>
    </source>
</evidence>
<dbReference type="Pfam" id="PF04082">
    <property type="entry name" value="Fungal_trans"/>
    <property type="match status" value="1"/>
</dbReference>
<gene>
    <name evidence="9" type="ORF">CANTADRAFT_36133</name>
</gene>
<dbReference type="GO" id="GO:0000978">
    <property type="term" value="F:RNA polymerase II cis-regulatory region sequence-specific DNA binding"/>
    <property type="evidence" value="ECO:0007669"/>
    <property type="project" value="TreeGrafter"/>
</dbReference>
<dbReference type="InterPro" id="IPR051127">
    <property type="entry name" value="Fungal_SecMet_Regulators"/>
</dbReference>
<dbReference type="CDD" id="cd12148">
    <property type="entry name" value="fungal_TF_MHR"/>
    <property type="match status" value="1"/>
</dbReference>
<dbReference type="EMBL" id="KV453910">
    <property type="protein sequence ID" value="ODV81156.1"/>
    <property type="molecule type" value="Genomic_DNA"/>
</dbReference>
<dbReference type="AlphaFoldDB" id="A0A1E4SNT8"/>